<keyword evidence="1" id="KW-0812">Transmembrane</keyword>
<accession>A0ABQ1HJ83</accession>
<comment type="caution">
    <text evidence="2">The sequence shown here is derived from an EMBL/GenBank/DDBJ whole genome shotgun (WGS) entry which is preliminary data.</text>
</comment>
<evidence type="ECO:0008006" key="4">
    <source>
        <dbReference type="Google" id="ProtNLM"/>
    </source>
</evidence>
<organism evidence="2 3">
    <name type="scientific">Arenimonas soli</name>
    <dbReference type="NCBI Taxonomy" id="2269504"/>
    <lineage>
        <taxon>Bacteria</taxon>
        <taxon>Pseudomonadati</taxon>
        <taxon>Pseudomonadota</taxon>
        <taxon>Gammaproteobacteria</taxon>
        <taxon>Lysobacterales</taxon>
        <taxon>Lysobacteraceae</taxon>
        <taxon>Arenimonas</taxon>
    </lineage>
</organism>
<gene>
    <name evidence="2" type="ORF">GCM10011521_18050</name>
</gene>
<protein>
    <recommendedName>
        <fullName evidence="4">Riboflavin biosynthesis protein RibA</fullName>
    </recommendedName>
</protein>
<dbReference type="RefSeq" id="WP_188663387.1">
    <property type="nucleotide sequence ID" value="NZ_BMKC01000002.1"/>
</dbReference>
<proteinExistence type="predicted"/>
<keyword evidence="1" id="KW-0472">Membrane</keyword>
<feature type="transmembrane region" description="Helical" evidence="1">
    <location>
        <begin position="73"/>
        <end position="93"/>
    </location>
</feature>
<keyword evidence="1" id="KW-1133">Transmembrane helix</keyword>
<evidence type="ECO:0000256" key="1">
    <source>
        <dbReference type="SAM" id="Phobius"/>
    </source>
</evidence>
<evidence type="ECO:0000313" key="2">
    <source>
        <dbReference type="EMBL" id="GGA80183.1"/>
    </source>
</evidence>
<dbReference type="Proteomes" id="UP000623419">
    <property type="component" value="Unassembled WGS sequence"/>
</dbReference>
<feature type="transmembrane region" description="Helical" evidence="1">
    <location>
        <begin position="105"/>
        <end position="126"/>
    </location>
</feature>
<name>A0ABQ1HJ83_9GAMM</name>
<dbReference type="EMBL" id="BMKC01000002">
    <property type="protein sequence ID" value="GGA80183.1"/>
    <property type="molecule type" value="Genomic_DNA"/>
</dbReference>
<reference evidence="3" key="1">
    <citation type="journal article" date="2019" name="Int. J. Syst. Evol. Microbiol.">
        <title>The Global Catalogue of Microorganisms (GCM) 10K type strain sequencing project: providing services to taxonomists for standard genome sequencing and annotation.</title>
        <authorList>
            <consortium name="The Broad Institute Genomics Platform"/>
            <consortium name="The Broad Institute Genome Sequencing Center for Infectious Disease"/>
            <person name="Wu L."/>
            <person name="Ma J."/>
        </authorList>
    </citation>
    <scope>NUCLEOTIDE SEQUENCE [LARGE SCALE GENOMIC DNA]</scope>
    <source>
        <strain evidence="3">CGMCC 1.15905</strain>
    </source>
</reference>
<sequence>MSDIPVTGEVSNSKLAAVFDSESVARAAVAEVVAEAGLEPAQVKLVTDDEPHPNIKLEPEGQGIWRTIIRAHAWLGGAGVVVGLLVFSAMMWMDVPAIAASPWTSFAVFVVFGGIAGLLVGGLVSLRPDHDRYVLATQEAMAEHKTTVLVHALSPGQGDRAARVLAGLGAKVTRTL</sequence>
<evidence type="ECO:0000313" key="3">
    <source>
        <dbReference type="Proteomes" id="UP000623419"/>
    </source>
</evidence>
<keyword evidence="3" id="KW-1185">Reference proteome</keyword>